<dbReference type="EMBL" id="JBDFQZ010000003">
    <property type="protein sequence ID" value="KAK9740493.1"/>
    <property type="molecule type" value="Genomic_DNA"/>
</dbReference>
<name>A0AAW1LYK1_SAPOF</name>
<gene>
    <name evidence="1" type="ORF">RND81_03G039600</name>
</gene>
<evidence type="ECO:0000313" key="1">
    <source>
        <dbReference type="EMBL" id="KAK9740493.1"/>
    </source>
</evidence>
<accession>A0AAW1LYK1</accession>
<dbReference type="PANTHER" id="PTHR33116">
    <property type="entry name" value="REVERSE TRANSCRIPTASE ZINC-BINDING DOMAIN-CONTAINING PROTEIN-RELATED-RELATED"/>
    <property type="match status" value="1"/>
</dbReference>
<comment type="caution">
    <text evidence="1">The sequence shown here is derived from an EMBL/GenBank/DDBJ whole genome shotgun (WGS) entry which is preliminary data.</text>
</comment>
<protein>
    <submittedName>
        <fullName evidence="1">Uncharacterized protein</fullName>
    </submittedName>
</protein>
<dbReference type="AlphaFoldDB" id="A0AAW1LYK1"/>
<sequence>MTSCSFSRGDLSSVSAMVDSLGSFAKVSGFYENLDKTNVFFGDVSGAVKKRILDVTSFSEGCLPITYLGVPLSSSRLKIRQYLPFFNKLGKHTNHWTSSFLSHAGKLQLINSILFSNLVYWCSVFLLPQGVVKRIEACARGFYWGMSDGVSNKHWIKWDFFSRSKLEGGVGDTIWSVSPKPMDHWLWKDLLVLRDELVARIGSAAASALLLKSAGRGYNGSAVYDTFRTMGP</sequence>
<organism evidence="1 2">
    <name type="scientific">Saponaria officinalis</name>
    <name type="common">Common soapwort</name>
    <name type="synonym">Lychnis saponaria</name>
    <dbReference type="NCBI Taxonomy" id="3572"/>
    <lineage>
        <taxon>Eukaryota</taxon>
        <taxon>Viridiplantae</taxon>
        <taxon>Streptophyta</taxon>
        <taxon>Embryophyta</taxon>
        <taxon>Tracheophyta</taxon>
        <taxon>Spermatophyta</taxon>
        <taxon>Magnoliopsida</taxon>
        <taxon>eudicotyledons</taxon>
        <taxon>Gunneridae</taxon>
        <taxon>Pentapetalae</taxon>
        <taxon>Caryophyllales</taxon>
        <taxon>Caryophyllaceae</taxon>
        <taxon>Caryophylleae</taxon>
        <taxon>Saponaria</taxon>
    </lineage>
</organism>
<reference evidence="1" key="1">
    <citation type="submission" date="2024-03" db="EMBL/GenBank/DDBJ databases">
        <title>WGS assembly of Saponaria officinalis var. Norfolk2.</title>
        <authorList>
            <person name="Jenkins J."/>
            <person name="Shu S."/>
            <person name="Grimwood J."/>
            <person name="Barry K."/>
            <person name="Goodstein D."/>
            <person name="Schmutz J."/>
            <person name="Leebens-Mack J."/>
            <person name="Osbourn A."/>
        </authorList>
    </citation>
    <scope>NUCLEOTIDE SEQUENCE [LARGE SCALE GENOMIC DNA]</scope>
    <source>
        <strain evidence="1">JIC</strain>
    </source>
</reference>
<dbReference type="Proteomes" id="UP001443914">
    <property type="component" value="Unassembled WGS sequence"/>
</dbReference>
<keyword evidence="2" id="KW-1185">Reference proteome</keyword>
<dbReference type="PANTHER" id="PTHR33116:SF84">
    <property type="entry name" value="RNA-DIRECTED DNA POLYMERASE"/>
    <property type="match status" value="1"/>
</dbReference>
<proteinExistence type="predicted"/>
<evidence type="ECO:0000313" key="2">
    <source>
        <dbReference type="Proteomes" id="UP001443914"/>
    </source>
</evidence>